<name>A0ABX8Q3Y6_9PSED</name>
<dbReference type="InterPro" id="IPR021799">
    <property type="entry name" value="PIN-like_prokaryotic"/>
</dbReference>
<reference evidence="1 2" key="2">
    <citation type="journal article" date="2021" name="Microorganisms">
        <title>The Ever-Expanding Pseudomonas Genus: Description of 43 New Species and Partition of the Pseudomonas putida Group.</title>
        <authorList>
            <person name="Girard L."/>
            <person name="Lood C."/>
            <person name="Hofte M."/>
            <person name="Vandamme P."/>
            <person name="Rokni-Zadeh H."/>
            <person name="van Noort V."/>
            <person name="Lavigne R."/>
            <person name="De Mot R."/>
        </authorList>
    </citation>
    <scope>NUCLEOTIDE SEQUENCE [LARGE SCALE GENOMIC DNA]</scope>
    <source>
        <strain evidence="1 2">ZA 5.3</strain>
    </source>
</reference>
<dbReference type="EMBL" id="CP077089">
    <property type="protein sequence ID" value="QXI08387.1"/>
    <property type="molecule type" value="Genomic_DNA"/>
</dbReference>
<dbReference type="Proteomes" id="UP000646386">
    <property type="component" value="Chromosome"/>
</dbReference>
<dbReference type="RefSeq" id="WP_186614228.1">
    <property type="nucleotide sequence ID" value="NZ_CP077089.1"/>
</dbReference>
<organism evidence="1 2">
    <name type="scientific">Pseudomonas tensinigenes</name>
    <dbReference type="NCBI Taxonomy" id="2745511"/>
    <lineage>
        <taxon>Bacteria</taxon>
        <taxon>Pseudomonadati</taxon>
        <taxon>Pseudomonadota</taxon>
        <taxon>Gammaproteobacteria</taxon>
        <taxon>Pseudomonadales</taxon>
        <taxon>Pseudomonadaceae</taxon>
        <taxon>Pseudomonas</taxon>
    </lineage>
</organism>
<dbReference type="Pfam" id="PF11848">
    <property type="entry name" value="DUF3368"/>
    <property type="match status" value="1"/>
</dbReference>
<evidence type="ECO:0000313" key="2">
    <source>
        <dbReference type="Proteomes" id="UP000646386"/>
    </source>
</evidence>
<accession>A0ABX8Q3Y6</accession>
<evidence type="ECO:0008006" key="3">
    <source>
        <dbReference type="Google" id="ProtNLM"/>
    </source>
</evidence>
<reference evidence="1 2" key="1">
    <citation type="journal article" date="2020" name="Microorganisms">
        <title>Reliable Identification of Environmental Pseudomonas Isolates Using the rpoD Gene.</title>
        <authorList>
            <consortium name="The Broad Institute Genome Sequencing Platform"/>
            <person name="Girard L."/>
            <person name="Lood C."/>
            <person name="Rokni-Zadeh H."/>
            <person name="van Noort V."/>
            <person name="Lavigne R."/>
            <person name="De Mot R."/>
        </authorList>
    </citation>
    <scope>NUCLEOTIDE SEQUENCE [LARGE SCALE GENOMIC DNA]</scope>
    <source>
        <strain evidence="1 2">ZA 5.3</strain>
    </source>
</reference>
<protein>
    <recommendedName>
        <fullName evidence="3">PIN domain-containing protein</fullName>
    </recommendedName>
</protein>
<sequence>MAFDPRNFSKLVAVDTCSIWNILSAKKLSLAAFSSGVHFIITPMVNYECLYKTRKQPTKEQDQLKERLNLALSKNQISIQHCDLRDLITIALKAPKKLSSGELSCIAMSYNLSTIAVMTDEKLARKFSEDTLALRVETTPKLYGWLHYNLKLNDTDHTDIIKEHESFERRPLTRYFNEAYETALQYRITPLHFTNPQQGI</sequence>
<proteinExistence type="predicted"/>
<evidence type="ECO:0000313" key="1">
    <source>
        <dbReference type="EMBL" id="QXI08387.1"/>
    </source>
</evidence>
<gene>
    <name evidence="1" type="ORF">HU718_012000</name>
</gene>
<keyword evidence="2" id="KW-1185">Reference proteome</keyword>